<organism evidence="2 3">
    <name type="scientific">Candidatus Roizmanbacteria bacterium CG_4_10_14_3_um_filter_39_13</name>
    <dbReference type="NCBI Taxonomy" id="1974831"/>
    <lineage>
        <taxon>Bacteria</taxon>
        <taxon>Candidatus Roizmaniibacteriota</taxon>
    </lineage>
</organism>
<feature type="domain" description="Bacterial bifunctional deaminase-reductase C-terminal" evidence="1">
    <location>
        <begin position="2"/>
        <end position="160"/>
    </location>
</feature>
<evidence type="ECO:0000313" key="2">
    <source>
        <dbReference type="EMBL" id="PIX68963.1"/>
    </source>
</evidence>
<dbReference type="GO" id="GO:0009231">
    <property type="term" value="P:riboflavin biosynthetic process"/>
    <property type="evidence" value="ECO:0007669"/>
    <property type="project" value="InterPro"/>
</dbReference>
<dbReference type="InterPro" id="IPR050765">
    <property type="entry name" value="Riboflavin_Biosynth_HTPR"/>
</dbReference>
<comment type="caution">
    <text evidence="2">The sequence shown here is derived from an EMBL/GenBank/DDBJ whole genome shotgun (WGS) entry which is preliminary data.</text>
</comment>
<dbReference type="EMBL" id="PFJH01000020">
    <property type="protein sequence ID" value="PIX68963.1"/>
    <property type="molecule type" value="Genomic_DNA"/>
</dbReference>
<gene>
    <name evidence="2" type="ORF">COZ40_00465</name>
</gene>
<name>A0A2M7LLL4_9BACT</name>
<dbReference type="InterPro" id="IPR002734">
    <property type="entry name" value="RibDG_C"/>
</dbReference>
<dbReference type="InterPro" id="IPR024072">
    <property type="entry name" value="DHFR-like_dom_sf"/>
</dbReference>
<proteinExistence type="predicted"/>
<dbReference type="AlphaFoldDB" id="A0A2M7LLL4"/>
<dbReference type="SUPFAM" id="SSF53597">
    <property type="entry name" value="Dihydrofolate reductase-like"/>
    <property type="match status" value="1"/>
</dbReference>
<reference evidence="3" key="1">
    <citation type="submission" date="2017-09" db="EMBL/GenBank/DDBJ databases">
        <title>Depth-based differentiation of microbial function through sediment-hosted aquifers and enrichment of novel symbionts in the deep terrestrial subsurface.</title>
        <authorList>
            <person name="Probst A.J."/>
            <person name="Ladd B."/>
            <person name="Jarett J.K."/>
            <person name="Geller-Mcgrath D.E."/>
            <person name="Sieber C.M.K."/>
            <person name="Emerson J.B."/>
            <person name="Anantharaman K."/>
            <person name="Thomas B.C."/>
            <person name="Malmstrom R."/>
            <person name="Stieglmeier M."/>
            <person name="Klingl A."/>
            <person name="Woyke T."/>
            <person name="Ryan C.M."/>
            <person name="Banfield J.F."/>
        </authorList>
    </citation>
    <scope>NUCLEOTIDE SEQUENCE [LARGE SCALE GENOMIC DNA]</scope>
</reference>
<dbReference type="PANTHER" id="PTHR38011">
    <property type="entry name" value="DIHYDROFOLATE REDUCTASE FAMILY PROTEIN (AFU_ORTHOLOGUE AFUA_8G06820)"/>
    <property type="match status" value="1"/>
</dbReference>
<accession>A0A2M7LLL4</accession>
<evidence type="ECO:0000313" key="3">
    <source>
        <dbReference type="Proteomes" id="UP000228500"/>
    </source>
</evidence>
<sequence>MKVTLYMAVSIDGFIAKKDGDSDWVSPVDSTNFEQKIKEKGCIFVGRRTFDQYQGDLYPVKGVTNIVLTSDLSLKSENDDVIYAQSPSDAIKQAQAKGHDRALLIGGGTTNGLFLKEGLIDEVFLSVHPLILGNGIKLFEGIETDLKLRFIDQKELGEGLTQLHYSVVK</sequence>
<dbReference type="PANTHER" id="PTHR38011:SF11">
    <property type="entry name" value="2,5-DIAMINO-6-RIBOSYLAMINO-4(3H)-PYRIMIDINONE 5'-PHOSPHATE REDUCTASE"/>
    <property type="match status" value="1"/>
</dbReference>
<dbReference type="Proteomes" id="UP000228500">
    <property type="component" value="Unassembled WGS sequence"/>
</dbReference>
<dbReference type="GO" id="GO:0008703">
    <property type="term" value="F:5-amino-6-(5-phosphoribosylamino)uracil reductase activity"/>
    <property type="evidence" value="ECO:0007669"/>
    <property type="project" value="InterPro"/>
</dbReference>
<dbReference type="Pfam" id="PF01872">
    <property type="entry name" value="RibD_C"/>
    <property type="match status" value="1"/>
</dbReference>
<evidence type="ECO:0000259" key="1">
    <source>
        <dbReference type="Pfam" id="PF01872"/>
    </source>
</evidence>
<protein>
    <recommendedName>
        <fullName evidence="1">Bacterial bifunctional deaminase-reductase C-terminal domain-containing protein</fullName>
    </recommendedName>
</protein>
<dbReference type="Gene3D" id="3.40.430.10">
    <property type="entry name" value="Dihydrofolate Reductase, subunit A"/>
    <property type="match status" value="1"/>
</dbReference>